<reference evidence="3" key="1">
    <citation type="submission" date="2017-02" db="EMBL/GenBank/DDBJ databases">
        <authorList>
            <person name="Varghese N."/>
            <person name="Submissions S."/>
        </authorList>
    </citation>
    <scope>NUCLEOTIDE SEQUENCE [LARGE SCALE GENOMIC DNA]</scope>
    <source>
        <strain evidence="3">DSM 23405</strain>
    </source>
</reference>
<dbReference type="RefSeq" id="WP_217699555.1">
    <property type="nucleotide sequence ID" value="NZ_FUYY01000008.1"/>
</dbReference>
<dbReference type="STRING" id="241145.SAMN05660776_3083"/>
<sequence length="493" mass="57517">MKAFYTLVILITGFLQLSAQNNALNEFHKSFTLDSVSHLRNPAMGWVLYEEGASFLEEHKNYDPEIFWEEMDEVDAANYANILYIRVLWKVMEPEEGKYAWEFNKEYQEYIRKAEERGLKLAFRIFFDNGTPDWVYQAGAKSTLEQPLNLDNDKQPYYDDPVFLEKLQNFIKALAEEYDDPSRVDFVDAYGLGRWGEGHGVTLKDQDNYKNVIEKVTNAYARYFKNILTVYNLSRNDWHYSKPLVFDKLGFLPRRDGIGSHWFDDTERAYLKELFPDKALIGEGTYWFGARDKDTTAHTKEPFLKDPRFPNMKYWTDALSVALDDALSSHSNTFDLRTPFESKVWIEKLPEKVQKFTTYGGYRLYPDSIVVKQDNRKLIIDHFWKNFGVGVLPNNHPNWNNKYKVAFALLDPKTQKVAHTFIDPIANPGKWLKGPLYSYTNFKHEIPKSIEAGKYDLVVSIIDNTTGKVGIKLSVKESQLIKNWGFIKKYSID</sequence>
<keyword evidence="3" id="KW-1185">Reference proteome</keyword>
<evidence type="ECO:0000256" key="1">
    <source>
        <dbReference type="SAM" id="SignalP"/>
    </source>
</evidence>
<evidence type="ECO:0000313" key="3">
    <source>
        <dbReference type="Proteomes" id="UP000190230"/>
    </source>
</evidence>
<name>A0A1T5E9N2_9FLAO</name>
<dbReference type="EMBL" id="FUYY01000008">
    <property type="protein sequence ID" value="SKB80510.1"/>
    <property type="molecule type" value="Genomic_DNA"/>
</dbReference>
<accession>A0A1T5E9N2</accession>
<dbReference type="InterPro" id="IPR017853">
    <property type="entry name" value="GH"/>
</dbReference>
<evidence type="ECO:0000313" key="2">
    <source>
        <dbReference type="EMBL" id="SKB80510.1"/>
    </source>
</evidence>
<dbReference type="AlphaFoldDB" id="A0A1T5E9N2"/>
<gene>
    <name evidence="2" type="ORF">SAMN05660776_3083</name>
</gene>
<dbReference type="Proteomes" id="UP000190230">
    <property type="component" value="Unassembled WGS sequence"/>
</dbReference>
<dbReference type="SUPFAM" id="SSF51445">
    <property type="entry name" value="(Trans)glycosidases"/>
    <property type="match status" value="1"/>
</dbReference>
<dbReference type="Gene3D" id="3.20.20.80">
    <property type="entry name" value="Glycosidases"/>
    <property type="match status" value="1"/>
</dbReference>
<proteinExistence type="predicted"/>
<organism evidence="2 3">
    <name type="scientific">Salegentibacter holothuriorum</name>
    <dbReference type="NCBI Taxonomy" id="241145"/>
    <lineage>
        <taxon>Bacteria</taxon>
        <taxon>Pseudomonadati</taxon>
        <taxon>Bacteroidota</taxon>
        <taxon>Flavobacteriia</taxon>
        <taxon>Flavobacteriales</taxon>
        <taxon>Flavobacteriaceae</taxon>
        <taxon>Salegentibacter</taxon>
    </lineage>
</organism>
<feature type="chain" id="PRO_5012617367" evidence="1">
    <location>
        <begin position="20"/>
        <end position="493"/>
    </location>
</feature>
<protein>
    <submittedName>
        <fullName evidence="2">Beta-galactosidase</fullName>
    </submittedName>
</protein>
<feature type="signal peptide" evidence="1">
    <location>
        <begin position="1"/>
        <end position="19"/>
    </location>
</feature>
<keyword evidence="1" id="KW-0732">Signal</keyword>